<dbReference type="InterPro" id="IPR013736">
    <property type="entry name" value="Xaa-Pro_dipept_C"/>
</dbReference>
<dbReference type="Gene3D" id="3.40.50.1820">
    <property type="entry name" value="alpha/beta hydrolase"/>
    <property type="match status" value="1"/>
</dbReference>
<dbReference type="SMART" id="SM00939">
    <property type="entry name" value="PepX_C"/>
    <property type="match status" value="1"/>
</dbReference>
<comment type="caution">
    <text evidence="3">The sequence shown here is derived from an EMBL/GenBank/DDBJ whole genome shotgun (WGS) entry which is preliminary data.</text>
</comment>
<evidence type="ECO:0000259" key="2">
    <source>
        <dbReference type="SMART" id="SM00939"/>
    </source>
</evidence>
<dbReference type="InterPro" id="IPR029058">
    <property type="entry name" value="AB_hydrolase_fold"/>
</dbReference>
<evidence type="ECO:0000313" key="3">
    <source>
        <dbReference type="EMBL" id="KAH7177100.1"/>
    </source>
</evidence>
<dbReference type="Proteomes" id="UP000738349">
    <property type="component" value="Unassembled WGS sequence"/>
</dbReference>
<dbReference type="AlphaFoldDB" id="A0A9P9JNS0"/>
<evidence type="ECO:0000313" key="4">
    <source>
        <dbReference type="Proteomes" id="UP000738349"/>
    </source>
</evidence>
<dbReference type="Gene3D" id="1.10.3020.10">
    <property type="entry name" value="alpha-amino acid ester hydrolase ( Helical cap domain)"/>
    <property type="match status" value="1"/>
</dbReference>
<feature type="domain" description="Xaa-Pro dipeptidyl-peptidase C-terminal" evidence="2">
    <location>
        <begin position="314"/>
        <end position="541"/>
    </location>
</feature>
<keyword evidence="1" id="KW-0378">Hydrolase</keyword>
<dbReference type="EMBL" id="JAGMUV010000001">
    <property type="protein sequence ID" value="KAH7177100.1"/>
    <property type="molecule type" value="Genomic_DNA"/>
</dbReference>
<dbReference type="SUPFAM" id="SSF53474">
    <property type="entry name" value="alpha/beta-Hydrolases"/>
    <property type="match status" value="1"/>
</dbReference>
<dbReference type="OrthoDB" id="416441at2759"/>
<dbReference type="Gene3D" id="2.60.120.260">
    <property type="entry name" value="Galactose-binding domain-like"/>
    <property type="match status" value="1"/>
</dbReference>
<dbReference type="InterPro" id="IPR008979">
    <property type="entry name" value="Galactose-bd-like_sf"/>
</dbReference>
<dbReference type="Pfam" id="PF08530">
    <property type="entry name" value="PepX_C"/>
    <property type="match status" value="1"/>
</dbReference>
<dbReference type="SUPFAM" id="SSF49785">
    <property type="entry name" value="Galactose-binding domain-like"/>
    <property type="match status" value="1"/>
</dbReference>
<gene>
    <name evidence="3" type="ORF">EDB81DRAFT_898769</name>
</gene>
<dbReference type="GO" id="GO:0008239">
    <property type="term" value="F:dipeptidyl-peptidase activity"/>
    <property type="evidence" value="ECO:0007669"/>
    <property type="project" value="InterPro"/>
</dbReference>
<dbReference type="Pfam" id="PF02129">
    <property type="entry name" value="Peptidase_S15"/>
    <property type="match status" value="1"/>
</dbReference>
<dbReference type="InterPro" id="IPR005674">
    <property type="entry name" value="CocE/Ser_esterase"/>
</dbReference>
<organism evidence="3 4">
    <name type="scientific">Dactylonectria macrodidyma</name>
    <dbReference type="NCBI Taxonomy" id="307937"/>
    <lineage>
        <taxon>Eukaryota</taxon>
        <taxon>Fungi</taxon>
        <taxon>Dikarya</taxon>
        <taxon>Ascomycota</taxon>
        <taxon>Pezizomycotina</taxon>
        <taxon>Sordariomycetes</taxon>
        <taxon>Hypocreomycetidae</taxon>
        <taxon>Hypocreales</taxon>
        <taxon>Nectriaceae</taxon>
        <taxon>Dactylonectria</taxon>
    </lineage>
</organism>
<dbReference type="NCBIfam" id="TIGR00976">
    <property type="entry name" value="CocE_NonD"/>
    <property type="match status" value="1"/>
</dbReference>
<keyword evidence="4" id="KW-1185">Reference proteome</keyword>
<sequence>MNTKRGFQAAMLDRLMAHHFKLPAEVQTYTIDRTAQIPLRDEVKLLADVYHPSCANKSTPAGTLLVYGPYGRGLMTAYLARCLAPRGYQVLVVCCRGTFGSGGEFDAQRSEVVDGQDIVSWMRRQSWYTGSFATIGASYLGYTQWALLVDPPEDMSTAVILVGPHDFGDFHWSTGAFNGQVIHWADIIAHQESSGLLGQTLRPLSSNRHLRIALNRLPLADAVDEYFASECSWLRQRLANSDLKDPFWAPTKHGIALERATIPILLITGWYDIFIEQTMEQYRRLAERGCPVGLTVGPWTHDGVVVGPTMEEALNWLDEHLVKRGRGHRPNPVRVFITGTREWREIPEWPPATDPCDMYLLPQGGISRNPPTDFSESTFTFNPADPTPDIGSAPLSGLKGDVDDSRLAARSDVLAYTSQPFENYTEILGRPQIEVAHTSDNPHVDLFVRVSEVDAKGHSHKVTEAYIRLDPEREAGPVRLDLHDCAHCFREGTSLRVLIAGGSHPHYLRNLGTGEDPSTGTTLRPSQHTVHHGPVNASRLVLPIARESAARLRTPTAVPIMDFVYAYSFNASPSHE</sequence>
<protein>
    <submittedName>
        <fullName evidence="3">X-Pro dipeptidyl-peptidase-domain-containing protein</fullName>
    </submittedName>
</protein>
<accession>A0A9P9JNS0</accession>
<dbReference type="InterPro" id="IPR000383">
    <property type="entry name" value="Xaa-Pro-like_dom"/>
</dbReference>
<proteinExistence type="predicted"/>
<reference evidence="3" key="1">
    <citation type="journal article" date="2021" name="Nat. Commun.">
        <title>Genetic determinants of endophytism in the Arabidopsis root mycobiome.</title>
        <authorList>
            <person name="Mesny F."/>
            <person name="Miyauchi S."/>
            <person name="Thiergart T."/>
            <person name="Pickel B."/>
            <person name="Atanasova L."/>
            <person name="Karlsson M."/>
            <person name="Huettel B."/>
            <person name="Barry K.W."/>
            <person name="Haridas S."/>
            <person name="Chen C."/>
            <person name="Bauer D."/>
            <person name="Andreopoulos W."/>
            <person name="Pangilinan J."/>
            <person name="LaButti K."/>
            <person name="Riley R."/>
            <person name="Lipzen A."/>
            <person name="Clum A."/>
            <person name="Drula E."/>
            <person name="Henrissat B."/>
            <person name="Kohler A."/>
            <person name="Grigoriev I.V."/>
            <person name="Martin F.M."/>
            <person name="Hacquard S."/>
        </authorList>
    </citation>
    <scope>NUCLEOTIDE SEQUENCE</scope>
    <source>
        <strain evidence="3">MPI-CAGE-AT-0147</strain>
    </source>
</reference>
<evidence type="ECO:0000256" key="1">
    <source>
        <dbReference type="ARBA" id="ARBA00022801"/>
    </source>
</evidence>
<name>A0A9P9JNS0_9HYPO</name>